<dbReference type="Gene3D" id="3.40.50.720">
    <property type="entry name" value="NAD(P)-binding Rossmann-like Domain"/>
    <property type="match status" value="1"/>
</dbReference>
<dbReference type="AlphaFoldDB" id="A0AAD7B0C1"/>
<proteinExistence type="predicted"/>
<organism evidence="2 3">
    <name type="scientific">Roridomyces roridus</name>
    <dbReference type="NCBI Taxonomy" id="1738132"/>
    <lineage>
        <taxon>Eukaryota</taxon>
        <taxon>Fungi</taxon>
        <taxon>Dikarya</taxon>
        <taxon>Basidiomycota</taxon>
        <taxon>Agaricomycotina</taxon>
        <taxon>Agaricomycetes</taxon>
        <taxon>Agaricomycetidae</taxon>
        <taxon>Agaricales</taxon>
        <taxon>Marasmiineae</taxon>
        <taxon>Mycenaceae</taxon>
        <taxon>Roridomyces</taxon>
    </lineage>
</organism>
<evidence type="ECO:0000256" key="1">
    <source>
        <dbReference type="SAM" id="Phobius"/>
    </source>
</evidence>
<reference evidence="2" key="1">
    <citation type="submission" date="2023-03" db="EMBL/GenBank/DDBJ databases">
        <title>Massive genome expansion in bonnet fungi (Mycena s.s.) driven by repeated elements and novel gene families across ecological guilds.</title>
        <authorList>
            <consortium name="Lawrence Berkeley National Laboratory"/>
            <person name="Harder C.B."/>
            <person name="Miyauchi S."/>
            <person name="Viragh M."/>
            <person name="Kuo A."/>
            <person name="Thoen E."/>
            <person name="Andreopoulos B."/>
            <person name="Lu D."/>
            <person name="Skrede I."/>
            <person name="Drula E."/>
            <person name="Henrissat B."/>
            <person name="Morin E."/>
            <person name="Kohler A."/>
            <person name="Barry K."/>
            <person name="LaButti K."/>
            <person name="Morin E."/>
            <person name="Salamov A."/>
            <person name="Lipzen A."/>
            <person name="Mereny Z."/>
            <person name="Hegedus B."/>
            <person name="Baldrian P."/>
            <person name="Stursova M."/>
            <person name="Weitz H."/>
            <person name="Taylor A."/>
            <person name="Grigoriev I.V."/>
            <person name="Nagy L.G."/>
            <person name="Martin F."/>
            <person name="Kauserud H."/>
        </authorList>
    </citation>
    <scope>NUCLEOTIDE SEQUENCE</scope>
    <source>
        <strain evidence="2">9284</strain>
    </source>
</reference>
<comment type="caution">
    <text evidence="2">The sequence shown here is derived from an EMBL/GenBank/DDBJ whole genome shotgun (WGS) entry which is preliminary data.</text>
</comment>
<dbReference type="EMBL" id="JARKIF010000060">
    <property type="protein sequence ID" value="KAJ7606323.1"/>
    <property type="molecule type" value="Genomic_DNA"/>
</dbReference>
<keyword evidence="1" id="KW-1133">Transmembrane helix</keyword>
<evidence type="ECO:0000313" key="3">
    <source>
        <dbReference type="Proteomes" id="UP001221142"/>
    </source>
</evidence>
<name>A0AAD7B0C1_9AGAR</name>
<dbReference type="Proteomes" id="UP001221142">
    <property type="component" value="Unassembled WGS sequence"/>
</dbReference>
<sequence length="237" mass="26011">MTLITTVLHSASPTATATYSLLLPLVYACFTAIDVSLLLNPSSYRHRITRRRAAYARLYGGMGHIGVRPSIPIPVSRPFLLQLPSMLRARLSLPVYTIRASLYVRVEEPLCHGKTVPFGVEGRLYGQSKMGNILASNYWAKTHSDVLVSCAVHPGTIKSELLREQSGWIKTLTNLGLHPTPMGVLAQLWAGTVATPAEITGQYVVPWGKVAKTEKRTKSAKLEADVIAFLKEQVQGF</sequence>
<evidence type="ECO:0000313" key="2">
    <source>
        <dbReference type="EMBL" id="KAJ7606323.1"/>
    </source>
</evidence>
<keyword evidence="1" id="KW-0812">Transmembrane</keyword>
<keyword evidence="1" id="KW-0472">Membrane</keyword>
<gene>
    <name evidence="2" type="ORF">FB45DRAFT_1041349</name>
</gene>
<accession>A0AAD7B0C1</accession>
<keyword evidence="3" id="KW-1185">Reference proteome</keyword>
<feature type="transmembrane region" description="Helical" evidence="1">
    <location>
        <begin position="20"/>
        <end position="40"/>
    </location>
</feature>
<protein>
    <submittedName>
        <fullName evidence="2">Uncharacterized protein</fullName>
    </submittedName>
</protein>